<feature type="transmembrane region" description="Helical" evidence="1">
    <location>
        <begin position="233"/>
        <end position="251"/>
    </location>
</feature>
<feature type="transmembrane region" description="Helical" evidence="1">
    <location>
        <begin position="149"/>
        <end position="169"/>
    </location>
</feature>
<dbReference type="Proteomes" id="UP000293874">
    <property type="component" value="Unassembled WGS sequence"/>
</dbReference>
<evidence type="ECO:0000313" key="4">
    <source>
        <dbReference type="Proteomes" id="UP000293874"/>
    </source>
</evidence>
<comment type="caution">
    <text evidence="3">The sequence shown here is derived from an EMBL/GenBank/DDBJ whole genome shotgun (WGS) entry which is preliminary data.</text>
</comment>
<name>A0A4Q7N580_9BACT</name>
<keyword evidence="1" id="KW-1133">Transmembrane helix</keyword>
<protein>
    <submittedName>
        <fullName evidence="3">ABC-2 type transport system permease protein</fullName>
    </submittedName>
</protein>
<evidence type="ECO:0000256" key="1">
    <source>
        <dbReference type="SAM" id="Phobius"/>
    </source>
</evidence>
<proteinExistence type="predicted"/>
<keyword evidence="4" id="KW-1185">Reference proteome</keyword>
<dbReference type="Pfam" id="PF09822">
    <property type="entry name" value="ABC_transp_aux"/>
    <property type="match status" value="1"/>
</dbReference>
<keyword evidence="1" id="KW-0812">Transmembrane</keyword>
<feature type="transmembrane region" description="Helical" evidence="1">
    <location>
        <begin position="743"/>
        <end position="765"/>
    </location>
</feature>
<feature type="transmembrane region" description="Helical" evidence="1">
    <location>
        <begin position="119"/>
        <end position="143"/>
    </location>
</feature>
<evidence type="ECO:0000313" key="3">
    <source>
        <dbReference type="EMBL" id="RZS76204.1"/>
    </source>
</evidence>
<accession>A0A4Q7N580</accession>
<evidence type="ECO:0000259" key="2">
    <source>
        <dbReference type="Pfam" id="PF09822"/>
    </source>
</evidence>
<dbReference type="GO" id="GO:0005886">
    <property type="term" value="C:plasma membrane"/>
    <property type="evidence" value="ECO:0007669"/>
    <property type="project" value="UniProtKB-SubCell"/>
</dbReference>
<gene>
    <name evidence="3" type="ORF">EV199_2083</name>
</gene>
<feature type="transmembrane region" description="Helical" evidence="1">
    <location>
        <begin position="263"/>
        <end position="281"/>
    </location>
</feature>
<feature type="transmembrane region" description="Helical" evidence="1">
    <location>
        <begin position="12"/>
        <end position="37"/>
    </location>
</feature>
<sequence length="770" mass="87391">MKIICKIARAEFRTLFYSPVAWIVLVVFFVITGIQFLNPLMDFARVQELQIANNPGWLGFDGPLTFNLFNSSIGKMLEYLYLFIPLLTMGTINREVNAGTMKLLSSSPVSIREIVLGKFVGLTALNLALLSAIALLLFTGYFSIQHAEFKWYCSMLLGFFCLSSTYMAIGLFISCITNYQIVAGIATFIAFFLINLVGGILQEYDFIRDITWFLSLAGRTENLILGLITTRDIFYFILVVVLFLGLAMINLKSKQESKKWTVSFSRYFMLIAVILITGYFSSRPGYVGYYDVTTNKLNTIDTAMQSVLKELDGSPLTVTLYTNLLNRGARDGLPVARNEYIWGFWDRFLRFYPNIQLKYEYYYDIKPGDSTLYKSSPKKNIHQIAAQFARLFKVDTAGFRKPGEINKITDMGREDMWRLLMELEYKGRKSFLRTFDSPLWPEQSNVAASIREISKNNIPRVLFTTGHYERSPWRNGEREFGGHTNVQANRLSMINRGLNADTLSLLHREIPVGTDLLVIADPKSELTPLELARVQQHIEKGGNLLFYAEPGKQYVLNSMLHTIGVQLENGRLVMPRLHQASDFFIGAINETGRYMAREKALQIAQRVGKDLAKGGFAGACHISFKDTLGFKAEPIIPLPGKQIWVENGLYVPDSAKPVFDPGAGDWQRSEYILGVRLTRKINNKEQRIVVLSDADFMSPNYGNGSDIALGIYSWLVYNKYPVYETVIEHADIRVAIGKTNAKILWYVYIYGIPALILVVGSVILIRRKRK</sequence>
<dbReference type="RefSeq" id="WP_130540518.1">
    <property type="nucleotide sequence ID" value="NZ_CP042431.1"/>
</dbReference>
<keyword evidence="1" id="KW-0472">Membrane</keyword>
<feature type="transmembrane region" description="Helical" evidence="1">
    <location>
        <begin position="79"/>
        <end position="98"/>
    </location>
</feature>
<feature type="domain" description="ABC-type uncharacterised transport system" evidence="2">
    <location>
        <begin position="459"/>
        <end position="705"/>
    </location>
</feature>
<dbReference type="EMBL" id="SGXA01000001">
    <property type="protein sequence ID" value="RZS76204.1"/>
    <property type="molecule type" value="Genomic_DNA"/>
</dbReference>
<organism evidence="3 4">
    <name type="scientific">Pseudobacter ginsenosidimutans</name>
    <dbReference type="NCBI Taxonomy" id="661488"/>
    <lineage>
        <taxon>Bacteria</taxon>
        <taxon>Pseudomonadati</taxon>
        <taxon>Bacteroidota</taxon>
        <taxon>Chitinophagia</taxon>
        <taxon>Chitinophagales</taxon>
        <taxon>Chitinophagaceae</taxon>
        <taxon>Pseudobacter</taxon>
    </lineage>
</organism>
<dbReference type="GO" id="GO:0140359">
    <property type="term" value="F:ABC-type transporter activity"/>
    <property type="evidence" value="ECO:0007669"/>
    <property type="project" value="InterPro"/>
</dbReference>
<dbReference type="Pfam" id="PF12679">
    <property type="entry name" value="ABC2_membrane_2"/>
    <property type="match status" value="1"/>
</dbReference>
<feature type="transmembrane region" description="Helical" evidence="1">
    <location>
        <begin position="181"/>
        <end position="201"/>
    </location>
</feature>
<dbReference type="OrthoDB" id="9794512at2"/>
<dbReference type="AlphaFoldDB" id="A0A4Q7N580"/>
<reference evidence="3 4" key="1">
    <citation type="submission" date="2019-02" db="EMBL/GenBank/DDBJ databases">
        <title>Genomic Encyclopedia of Type Strains, Phase IV (KMG-IV): sequencing the most valuable type-strain genomes for metagenomic binning, comparative biology and taxonomic classification.</title>
        <authorList>
            <person name="Goeker M."/>
        </authorList>
    </citation>
    <scope>NUCLEOTIDE SEQUENCE [LARGE SCALE GENOMIC DNA]</scope>
    <source>
        <strain evidence="3 4">DSM 18116</strain>
    </source>
</reference>
<dbReference type="InterPro" id="IPR019196">
    <property type="entry name" value="ABC_transp_unknown"/>
</dbReference>